<evidence type="ECO:0000313" key="1">
    <source>
        <dbReference type="EMBL" id="NEX46266.1"/>
    </source>
</evidence>
<comment type="caution">
    <text evidence="1">The sequence shown here is derived from an EMBL/GenBank/DDBJ whole genome shotgun (WGS) entry which is preliminary data.</text>
</comment>
<dbReference type="SUPFAM" id="SSF64518">
    <property type="entry name" value="Phase 1 flagellin"/>
    <property type="match status" value="1"/>
</dbReference>
<evidence type="ECO:0000313" key="2">
    <source>
        <dbReference type="Proteomes" id="UP000481421"/>
    </source>
</evidence>
<keyword evidence="2" id="KW-1185">Reference proteome</keyword>
<proteinExistence type="predicted"/>
<protein>
    <submittedName>
        <fullName evidence="1">Flagellar biosynthesis protein FlgL</fullName>
    </submittedName>
</protein>
<dbReference type="Proteomes" id="UP000481421">
    <property type="component" value="Unassembled WGS sequence"/>
</dbReference>
<gene>
    <name evidence="1" type="ORF">G3572_08615</name>
</gene>
<dbReference type="RefSeq" id="WP_164610790.1">
    <property type="nucleotide sequence ID" value="NZ_JAAIKE010000002.1"/>
</dbReference>
<keyword evidence="1" id="KW-0969">Cilium</keyword>
<organism evidence="1 2">
    <name type="scientific">Pseudotabrizicola algicola</name>
    <dbReference type="NCBI Taxonomy" id="2709381"/>
    <lineage>
        <taxon>Bacteria</taxon>
        <taxon>Pseudomonadati</taxon>
        <taxon>Pseudomonadota</taxon>
        <taxon>Alphaproteobacteria</taxon>
        <taxon>Rhodobacterales</taxon>
        <taxon>Paracoccaceae</taxon>
        <taxon>Pseudotabrizicola</taxon>
    </lineage>
</organism>
<sequence>MALISLGDLAQSFLLKSQTGRLKGEAGRITRELASGQVADVGATLSGDMARLMSESRARVVTAGYQSAAREAAAQAGATQAALELISGTAQAMVSPLLGASQLNLLDQIGLATENARGRLETVLATLNTSVGGRSLFAGQAVDRPAVAGAETILTALRGNLAGANTAGEAMARIEAWFDAPGGYAATTYQGGAALGDVAISAKDRVWLGVTAEDPALRHVLGGLAAAALITDSALGLPLQEAKALARLSAERLLGGQEKVTTLAARVGISEGRIEAAQSRNAADLLMHEMAQADLIRSDPERLAMELEAVQTNLETMFAITARLSRLSLTDFLR</sequence>
<dbReference type="EMBL" id="JAAIKE010000002">
    <property type="protein sequence ID" value="NEX46266.1"/>
    <property type="molecule type" value="Genomic_DNA"/>
</dbReference>
<reference evidence="1 2" key="1">
    <citation type="submission" date="2020-02" db="EMBL/GenBank/DDBJ databases">
        <title>Rhodobacter algicola sp. nov., isolated from microalga culture.</title>
        <authorList>
            <person name="Park C.-Y."/>
        </authorList>
    </citation>
    <scope>NUCLEOTIDE SEQUENCE [LARGE SCALE GENOMIC DNA]</scope>
    <source>
        <strain evidence="1 2">ETT8</strain>
    </source>
</reference>
<keyword evidence="1" id="KW-0966">Cell projection</keyword>
<keyword evidence="1" id="KW-0282">Flagellum</keyword>
<name>A0A6B3RM33_9RHOB</name>
<dbReference type="AlphaFoldDB" id="A0A6B3RM33"/>
<accession>A0A6B3RM33</accession>